<name>A0A0E9XKS9_ANGAN</name>
<evidence type="ECO:0000313" key="1">
    <source>
        <dbReference type="EMBL" id="JAI02441.1"/>
    </source>
</evidence>
<protein>
    <submittedName>
        <fullName evidence="1">Uncharacterized protein</fullName>
    </submittedName>
</protein>
<reference evidence="1" key="1">
    <citation type="submission" date="2014-11" db="EMBL/GenBank/DDBJ databases">
        <authorList>
            <person name="Amaro Gonzalez C."/>
        </authorList>
    </citation>
    <scope>NUCLEOTIDE SEQUENCE</scope>
</reference>
<dbReference type="EMBL" id="GBXM01006137">
    <property type="protein sequence ID" value="JAI02441.1"/>
    <property type="molecule type" value="Transcribed_RNA"/>
</dbReference>
<accession>A0A0E9XKS9</accession>
<proteinExistence type="predicted"/>
<sequence length="43" mass="4976">MFSWLPQADSSPGVVHDADYFIDILNTDIFRKHSTSDSRDPFF</sequence>
<organism evidence="1">
    <name type="scientific">Anguilla anguilla</name>
    <name type="common">European freshwater eel</name>
    <name type="synonym">Muraena anguilla</name>
    <dbReference type="NCBI Taxonomy" id="7936"/>
    <lineage>
        <taxon>Eukaryota</taxon>
        <taxon>Metazoa</taxon>
        <taxon>Chordata</taxon>
        <taxon>Craniata</taxon>
        <taxon>Vertebrata</taxon>
        <taxon>Euteleostomi</taxon>
        <taxon>Actinopterygii</taxon>
        <taxon>Neopterygii</taxon>
        <taxon>Teleostei</taxon>
        <taxon>Anguilliformes</taxon>
        <taxon>Anguillidae</taxon>
        <taxon>Anguilla</taxon>
    </lineage>
</organism>
<dbReference type="AlphaFoldDB" id="A0A0E9XKS9"/>
<reference evidence="1" key="2">
    <citation type="journal article" date="2015" name="Fish Shellfish Immunol.">
        <title>Early steps in the European eel (Anguilla anguilla)-Vibrio vulnificus interaction in the gills: Role of the RtxA13 toxin.</title>
        <authorList>
            <person name="Callol A."/>
            <person name="Pajuelo D."/>
            <person name="Ebbesson L."/>
            <person name="Teles M."/>
            <person name="MacKenzie S."/>
            <person name="Amaro C."/>
        </authorList>
    </citation>
    <scope>NUCLEOTIDE SEQUENCE</scope>
</reference>